<feature type="region of interest" description="Disordered" evidence="1">
    <location>
        <begin position="227"/>
        <end position="250"/>
    </location>
</feature>
<organism evidence="2 3">
    <name type="scientific">Cucurbitaria berberidis CBS 394.84</name>
    <dbReference type="NCBI Taxonomy" id="1168544"/>
    <lineage>
        <taxon>Eukaryota</taxon>
        <taxon>Fungi</taxon>
        <taxon>Dikarya</taxon>
        <taxon>Ascomycota</taxon>
        <taxon>Pezizomycotina</taxon>
        <taxon>Dothideomycetes</taxon>
        <taxon>Pleosporomycetidae</taxon>
        <taxon>Pleosporales</taxon>
        <taxon>Pleosporineae</taxon>
        <taxon>Cucurbitariaceae</taxon>
        <taxon>Cucurbitaria</taxon>
    </lineage>
</organism>
<evidence type="ECO:0000313" key="3">
    <source>
        <dbReference type="Proteomes" id="UP000800039"/>
    </source>
</evidence>
<dbReference type="Proteomes" id="UP000800039">
    <property type="component" value="Unassembled WGS sequence"/>
</dbReference>
<name>A0A9P4GIT4_9PLEO</name>
<dbReference type="RefSeq" id="XP_040788985.1">
    <property type="nucleotide sequence ID" value="XM_040938344.1"/>
</dbReference>
<feature type="region of interest" description="Disordered" evidence="1">
    <location>
        <begin position="260"/>
        <end position="279"/>
    </location>
</feature>
<evidence type="ECO:0000313" key="2">
    <source>
        <dbReference type="EMBL" id="KAF1846422.1"/>
    </source>
</evidence>
<gene>
    <name evidence="2" type="ORF">K460DRAFT_431460</name>
</gene>
<keyword evidence="3" id="KW-1185">Reference proteome</keyword>
<protein>
    <submittedName>
        <fullName evidence="2">Uncharacterized protein</fullName>
    </submittedName>
</protein>
<dbReference type="GeneID" id="63855599"/>
<sequence>MAPKINRTARGKKTVSDQVLVPKPMRQNGPPTYSNRDLLEIGLSKTNARPKISQIEEVARHFTSRSLEGKLNKLPPNDEWTFIEIGESRIKDENTLDLKLFCGENPAYKTWAIVKVYSNTATKKRQKATEVLFINEYATGEKEFATEITDLALMYPLKVFKKRYSGSEYFMRQLKTLILYLYLDTGHATTVFPRDFKTARGYISSAIKRISDDYDAKGIDKVPNLHPPGEDFSFQRGHHPRTTSYWPPKKYDDDTKTVISDDDDEDDLTIGADQPLADKTSPVSQALNGMGPPDPLDLPASAQPDIESMVDTVSLADQGGPCSGTKRRADDNDTISELLHLKHARKELAREDTANREEAKKKHVLNRAKDREMKVKIEALLKEMSPGEFQKWALSGGVLGDEKE</sequence>
<dbReference type="OrthoDB" id="3807023at2759"/>
<evidence type="ECO:0000256" key="1">
    <source>
        <dbReference type="SAM" id="MobiDB-lite"/>
    </source>
</evidence>
<accession>A0A9P4GIT4</accession>
<dbReference type="AlphaFoldDB" id="A0A9P4GIT4"/>
<proteinExistence type="predicted"/>
<comment type="caution">
    <text evidence="2">The sequence shown here is derived from an EMBL/GenBank/DDBJ whole genome shotgun (WGS) entry which is preliminary data.</text>
</comment>
<reference evidence="2" key="1">
    <citation type="submission" date="2020-01" db="EMBL/GenBank/DDBJ databases">
        <authorList>
            <consortium name="DOE Joint Genome Institute"/>
            <person name="Haridas S."/>
            <person name="Albert R."/>
            <person name="Binder M."/>
            <person name="Bloem J."/>
            <person name="Labutti K."/>
            <person name="Salamov A."/>
            <person name="Andreopoulos B."/>
            <person name="Baker S.E."/>
            <person name="Barry K."/>
            <person name="Bills G."/>
            <person name="Bluhm B.H."/>
            <person name="Cannon C."/>
            <person name="Castanera R."/>
            <person name="Culley D.E."/>
            <person name="Daum C."/>
            <person name="Ezra D."/>
            <person name="Gonzalez J.B."/>
            <person name="Henrissat B."/>
            <person name="Kuo A."/>
            <person name="Liang C."/>
            <person name="Lipzen A."/>
            <person name="Lutzoni F."/>
            <person name="Magnuson J."/>
            <person name="Mondo S."/>
            <person name="Nolan M."/>
            <person name="Ohm R."/>
            <person name="Pangilinan J."/>
            <person name="Park H.-J."/>
            <person name="Ramirez L."/>
            <person name="Alfaro M."/>
            <person name="Sun H."/>
            <person name="Tritt A."/>
            <person name="Yoshinaga Y."/>
            <person name="Zwiers L.-H."/>
            <person name="Turgeon B.G."/>
            <person name="Goodwin S.B."/>
            <person name="Spatafora J.W."/>
            <person name="Crous P.W."/>
            <person name="Grigoriev I.V."/>
        </authorList>
    </citation>
    <scope>NUCLEOTIDE SEQUENCE</scope>
    <source>
        <strain evidence="2">CBS 394.84</strain>
    </source>
</reference>
<dbReference type="EMBL" id="ML976616">
    <property type="protein sequence ID" value="KAF1846422.1"/>
    <property type="molecule type" value="Genomic_DNA"/>
</dbReference>